<feature type="transmembrane region" description="Helical" evidence="1">
    <location>
        <begin position="100"/>
        <end position="119"/>
    </location>
</feature>
<feature type="transmembrane region" description="Helical" evidence="1">
    <location>
        <begin position="6"/>
        <end position="22"/>
    </location>
</feature>
<protein>
    <submittedName>
        <fullName evidence="2">Uncharacterized protein</fullName>
    </submittedName>
</protein>
<dbReference type="AlphaFoldDB" id="A0A1W1HHY9"/>
<reference evidence="2 3" key="1">
    <citation type="submission" date="2017-03" db="EMBL/GenBank/DDBJ databases">
        <authorList>
            <person name="Afonso C.L."/>
            <person name="Miller P.J."/>
            <person name="Scott M.A."/>
            <person name="Spackman E."/>
            <person name="Goraichik I."/>
            <person name="Dimitrov K.M."/>
            <person name="Suarez D.L."/>
            <person name="Swayne D.E."/>
        </authorList>
    </citation>
    <scope>NUCLEOTIDE SEQUENCE [LARGE SCALE GENOMIC DNA]</scope>
    <source>
        <strain evidence="2">PRJEB14757</strain>
    </source>
</reference>
<dbReference type="Proteomes" id="UP000191931">
    <property type="component" value="Unassembled WGS sequence"/>
</dbReference>
<name>A0A1W1HHY9_9BACT</name>
<proteinExistence type="predicted"/>
<dbReference type="STRING" id="1246637.MTBBW1_540014"/>
<evidence type="ECO:0000313" key="3">
    <source>
        <dbReference type="Proteomes" id="UP000191931"/>
    </source>
</evidence>
<feature type="transmembrane region" description="Helical" evidence="1">
    <location>
        <begin position="60"/>
        <end position="88"/>
    </location>
</feature>
<dbReference type="OrthoDB" id="9992020at2"/>
<feature type="transmembrane region" description="Helical" evidence="1">
    <location>
        <begin position="29"/>
        <end position="48"/>
    </location>
</feature>
<keyword evidence="3" id="KW-1185">Reference proteome</keyword>
<dbReference type="EMBL" id="FWEV01000297">
    <property type="protein sequence ID" value="SLM32035.1"/>
    <property type="molecule type" value="Genomic_DNA"/>
</dbReference>
<keyword evidence="1" id="KW-0472">Membrane</keyword>
<evidence type="ECO:0000313" key="2">
    <source>
        <dbReference type="EMBL" id="SLM32035.1"/>
    </source>
</evidence>
<keyword evidence="1" id="KW-0812">Transmembrane</keyword>
<organism evidence="2 3">
    <name type="scientific">Desulfamplus magnetovallimortis</name>
    <dbReference type="NCBI Taxonomy" id="1246637"/>
    <lineage>
        <taxon>Bacteria</taxon>
        <taxon>Pseudomonadati</taxon>
        <taxon>Thermodesulfobacteriota</taxon>
        <taxon>Desulfobacteria</taxon>
        <taxon>Desulfobacterales</taxon>
        <taxon>Desulfobacteraceae</taxon>
        <taxon>Desulfamplus</taxon>
    </lineage>
</organism>
<keyword evidence="1" id="KW-1133">Transmembrane helix</keyword>
<accession>A0A1W1HHY9</accession>
<gene>
    <name evidence="2" type="ORF">MTBBW1_540014</name>
</gene>
<dbReference type="RefSeq" id="WP_080801400.1">
    <property type="nucleotide sequence ID" value="NZ_LT828542.1"/>
</dbReference>
<sequence>MLYSLALPLCLISIGLLVTGVIQEKHWRLYLLKLVWLILSIFAAYFAYEAWKGSIYSENWAMIGVIFIVWPISGFIFLSSALEIFLLRKKREYHARINKYLSLFFIIIVLLISFSPFLIEFIS</sequence>
<evidence type="ECO:0000256" key="1">
    <source>
        <dbReference type="SAM" id="Phobius"/>
    </source>
</evidence>